<dbReference type="InterPro" id="IPR013249">
    <property type="entry name" value="RNA_pol_sigma70_r4_t2"/>
</dbReference>
<evidence type="ECO:0000259" key="7">
    <source>
        <dbReference type="Pfam" id="PF04542"/>
    </source>
</evidence>
<evidence type="ECO:0000256" key="2">
    <source>
        <dbReference type="ARBA" id="ARBA00023015"/>
    </source>
</evidence>
<dbReference type="GO" id="GO:0006950">
    <property type="term" value="P:response to stress"/>
    <property type="evidence" value="ECO:0007669"/>
    <property type="project" value="UniProtKB-ARBA"/>
</dbReference>
<dbReference type="InterPro" id="IPR013324">
    <property type="entry name" value="RNA_pol_sigma_r3/r4-like"/>
</dbReference>
<feature type="domain" description="RNA polymerase sigma-70 region 2" evidence="7">
    <location>
        <begin position="10"/>
        <end position="75"/>
    </location>
</feature>
<dbReference type="GO" id="GO:0006352">
    <property type="term" value="P:DNA-templated transcription initiation"/>
    <property type="evidence" value="ECO:0007669"/>
    <property type="project" value="InterPro"/>
</dbReference>
<dbReference type="SUPFAM" id="SSF88946">
    <property type="entry name" value="Sigma2 domain of RNA polymerase sigma factors"/>
    <property type="match status" value="1"/>
</dbReference>
<proteinExistence type="inferred from homology"/>
<dbReference type="InterPro" id="IPR007627">
    <property type="entry name" value="RNA_pol_sigma70_r2"/>
</dbReference>
<gene>
    <name evidence="9" type="ORF">EHS13_07290</name>
</gene>
<dbReference type="Gene3D" id="1.10.10.10">
    <property type="entry name" value="Winged helix-like DNA-binding domain superfamily/Winged helix DNA-binding domain"/>
    <property type="match status" value="1"/>
</dbReference>
<dbReference type="PANTHER" id="PTHR43133:SF8">
    <property type="entry name" value="RNA POLYMERASE SIGMA FACTOR HI_1459-RELATED"/>
    <property type="match status" value="1"/>
</dbReference>
<dbReference type="GO" id="GO:0016987">
    <property type="term" value="F:sigma factor activity"/>
    <property type="evidence" value="ECO:0007669"/>
    <property type="project" value="UniProtKB-KW"/>
</dbReference>
<comment type="similarity">
    <text evidence="1 6">Belongs to the sigma-70 factor family. ECF subfamily.</text>
</comment>
<evidence type="ECO:0000256" key="6">
    <source>
        <dbReference type="RuleBase" id="RU000716"/>
    </source>
</evidence>
<dbReference type="Pfam" id="PF04542">
    <property type="entry name" value="Sigma70_r2"/>
    <property type="match status" value="1"/>
</dbReference>
<dbReference type="KEGG" id="ppsc:EHS13_07290"/>
<dbReference type="SUPFAM" id="SSF88659">
    <property type="entry name" value="Sigma3 and sigma4 domains of RNA polymerase sigma factors"/>
    <property type="match status" value="1"/>
</dbReference>
<protein>
    <recommendedName>
        <fullName evidence="6">RNA polymerase sigma factor</fullName>
    </recommendedName>
</protein>
<sequence>MGDNEAFNSLYQNYYNQVYYSAYAVIKDHFLAQDIVQETFMKVFRHLHALKEEGKRGAWLNVISRNTAIDFYRKRLGCLEISDDNIEINSVAVDVGMDTYIELKVTRELLSSLEPQHWQSLLLIYEYGLTYEQLASYQKTSVSAIKSKLYRAKKKLRLLAREMEESC</sequence>
<evidence type="ECO:0000313" key="10">
    <source>
        <dbReference type="Proteomes" id="UP000426246"/>
    </source>
</evidence>
<dbReference type="PROSITE" id="PS01063">
    <property type="entry name" value="SIGMA70_ECF"/>
    <property type="match status" value="1"/>
</dbReference>
<dbReference type="PANTHER" id="PTHR43133">
    <property type="entry name" value="RNA POLYMERASE ECF-TYPE SIGMA FACTO"/>
    <property type="match status" value="1"/>
</dbReference>
<organism evidence="9 10">
    <name type="scientific">Paenibacillus psychroresistens</name>
    <dbReference type="NCBI Taxonomy" id="1778678"/>
    <lineage>
        <taxon>Bacteria</taxon>
        <taxon>Bacillati</taxon>
        <taxon>Bacillota</taxon>
        <taxon>Bacilli</taxon>
        <taxon>Bacillales</taxon>
        <taxon>Paenibacillaceae</taxon>
        <taxon>Paenibacillus</taxon>
    </lineage>
</organism>
<evidence type="ECO:0000256" key="1">
    <source>
        <dbReference type="ARBA" id="ARBA00010641"/>
    </source>
</evidence>
<keyword evidence="5 6" id="KW-0804">Transcription</keyword>
<evidence type="ECO:0000256" key="5">
    <source>
        <dbReference type="ARBA" id="ARBA00023163"/>
    </source>
</evidence>
<dbReference type="InterPro" id="IPR036388">
    <property type="entry name" value="WH-like_DNA-bd_sf"/>
</dbReference>
<dbReference type="InterPro" id="IPR000838">
    <property type="entry name" value="RNA_pol_sigma70_ECF_CS"/>
</dbReference>
<name>A0A6B8RG50_9BACL</name>
<keyword evidence="3 6" id="KW-0731">Sigma factor</keyword>
<dbReference type="GO" id="GO:0003677">
    <property type="term" value="F:DNA binding"/>
    <property type="evidence" value="ECO:0007669"/>
    <property type="project" value="UniProtKB-KW"/>
</dbReference>
<dbReference type="Pfam" id="PF08281">
    <property type="entry name" value="Sigma70_r4_2"/>
    <property type="match status" value="1"/>
</dbReference>
<dbReference type="CDD" id="cd06171">
    <property type="entry name" value="Sigma70_r4"/>
    <property type="match status" value="1"/>
</dbReference>
<dbReference type="InterPro" id="IPR039425">
    <property type="entry name" value="RNA_pol_sigma-70-like"/>
</dbReference>
<keyword evidence="2 6" id="KW-0805">Transcription regulation</keyword>
<evidence type="ECO:0000259" key="8">
    <source>
        <dbReference type="Pfam" id="PF08281"/>
    </source>
</evidence>
<dbReference type="AlphaFoldDB" id="A0A6B8RG50"/>
<accession>A0A6B8RG50</accession>
<feature type="domain" description="RNA polymerase sigma factor 70 region 4 type 2" evidence="8">
    <location>
        <begin position="107"/>
        <end position="156"/>
    </location>
</feature>
<evidence type="ECO:0000256" key="3">
    <source>
        <dbReference type="ARBA" id="ARBA00023082"/>
    </source>
</evidence>
<evidence type="ECO:0000256" key="4">
    <source>
        <dbReference type="ARBA" id="ARBA00023125"/>
    </source>
</evidence>
<dbReference type="Gene3D" id="1.10.1740.10">
    <property type="match status" value="1"/>
</dbReference>
<keyword evidence="4 6" id="KW-0238">DNA-binding</keyword>
<dbReference type="InterPro" id="IPR013325">
    <property type="entry name" value="RNA_pol_sigma_r2"/>
</dbReference>
<keyword evidence="10" id="KW-1185">Reference proteome</keyword>
<dbReference type="RefSeq" id="WP_155699710.1">
    <property type="nucleotide sequence ID" value="NZ_CP034235.1"/>
</dbReference>
<reference evidence="10" key="1">
    <citation type="submission" date="2018-11" db="EMBL/GenBank/DDBJ databases">
        <title>Complete genome sequence of Paenibacillus sp. ML311-T8.</title>
        <authorList>
            <person name="Nam Y.-D."/>
            <person name="Kang J."/>
            <person name="Chung W.-H."/>
            <person name="Park Y.S."/>
        </authorList>
    </citation>
    <scope>NUCLEOTIDE SEQUENCE [LARGE SCALE GENOMIC DNA]</scope>
    <source>
        <strain evidence="10">ML311-T8</strain>
    </source>
</reference>
<dbReference type="NCBIfam" id="TIGR02937">
    <property type="entry name" value="sigma70-ECF"/>
    <property type="match status" value="1"/>
</dbReference>
<dbReference type="InterPro" id="IPR014284">
    <property type="entry name" value="RNA_pol_sigma-70_dom"/>
</dbReference>
<dbReference type="EMBL" id="CP034235">
    <property type="protein sequence ID" value="QGQ94704.1"/>
    <property type="molecule type" value="Genomic_DNA"/>
</dbReference>
<dbReference type="OrthoDB" id="188761at2"/>
<dbReference type="Proteomes" id="UP000426246">
    <property type="component" value="Chromosome"/>
</dbReference>
<evidence type="ECO:0000313" key="9">
    <source>
        <dbReference type="EMBL" id="QGQ94704.1"/>
    </source>
</evidence>